<evidence type="ECO:0000259" key="3">
    <source>
        <dbReference type="Pfam" id="PF07589"/>
    </source>
</evidence>
<feature type="chain" id="PRO_5020776303" evidence="2">
    <location>
        <begin position="26"/>
        <end position="235"/>
    </location>
</feature>
<feature type="compositionally biased region" description="Gly residues" evidence="1">
    <location>
        <begin position="159"/>
        <end position="189"/>
    </location>
</feature>
<dbReference type="EMBL" id="SHKW01000001">
    <property type="protein sequence ID" value="RZU41705.1"/>
    <property type="molecule type" value="Genomic_DNA"/>
</dbReference>
<feature type="signal peptide" evidence="2">
    <location>
        <begin position="1"/>
        <end position="25"/>
    </location>
</feature>
<evidence type="ECO:0000313" key="5">
    <source>
        <dbReference type="Proteomes" id="UP000292958"/>
    </source>
</evidence>
<dbReference type="InterPro" id="IPR013424">
    <property type="entry name" value="Ice-binding_C"/>
</dbReference>
<dbReference type="OrthoDB" id="123345at2"/>
<reference evidence="4 5" key="1">
    <citation type="submission" date="2019-02" db="EMBL/GenBank/DDBJ databases">
        <title>Genomic Encyclopedia of Archaeal and Bacterial Type Strains, Phase II (KMG-II): from individual species to whole genera.</title>
        <authorList>
            <person name="Goeker M."/>
        </authorList>
    </citation>
    <scope>NUCLEOTIDE SEQUENCE [LARGE SCALE GENOMIC DNA]</scope>
    <source>
        <strain evidence="4 5">DSM 18101</strain>
    </source>
</reference>
<comment type="caution">
    <text evidence="4">The sequence shown here is derived from an EMBL/GenBank/DDBJ whole genome shotgun (WGS) entry which is preliminary data.</text>
</comment>
<dbReference type="Pfam" id="PF07589">
    <property type="entry name" value="PEP-CTERM"/>
    <property type="match status" value="1"/>
</dbReference>
<dbReference type="AlphaFoldDB" id="A0A4Q7YX92"/>
<sequence length="235" mass="24408">MRRISFALLLLLVFASAATGVQVHAATECERWVSEYRTQLANSDLVKRANAARHRLRHYVHRKIAVLQKPKPHPRTRVLPARLGRPKMTREEMLRELEFACGDLPIEPLELKNTVAYEPGPAFLARPLVDDSTSGPLLAQNGPQGLLAAGDGPEQSGGWTPGVGGGGGAPGGGGGGGKNPPTGGPGGGNPSLPPNGPPPTNPPTAVAPEPGSLVLVATGALGAAAALRRRFRHVA</sequence>
<dbReference type="NCBIfam" id="TIGR02595">
    <property type="entry name" value="PEP_CTERM"/>
    <property type="match status" value="1"/>
</dbReference>
<evidence type="ECO:0000313" key="4">
    <source>
        <dbReference type="EMBL" id="RZU41705.1"/>
    </source>
</evidence>
<protein>
    <submittedName>
        <fullName evidence="4">Putative secreted protein with PEP-CTERM sorting signal</fullName>
    </submittedName>
</protein>
<dbReference type="RefSeq" id="WP_130419575.1">
    <property type="nucleotide sequence ID" value="NZ_SHKW01000001.1"/>
</dbReference>
<feature type="domain" description="Ice-binding protein C-terminal" evidence="3">
    <location>
        <begin position="207"/>
        <end position="230"/>
    </location>
</feature>
<keyword evidence="2" id="KW-0732">Signal</keyword>
<keyword evidence="5" id="KW-1185">Reference proteome</keyword>
<feature type="region of interest" description="Disordered" evidence="1">
    <location>
        <begin position="134"/>
        <end position="210"/>
    </location>
</feature>
<evidence type="ECO:0000256" key="2">
    <source>
        <dbReference type="SAM" id="SignalP"/>
    </source>
</evidence>
<gene>
    <name evidence="4" type="ORF">BDD14_3233</name>
</gene>
<organism evidence="4 5">
    <name type="scientific">Edaphobacter modestus</name>
    <dbReference type="NCBI Taxonomy" id="388466"/>
    <lineage>
        <taxon>Bacteria</taxon>
        <taxon>Pseudomonadati</taxon>
        <taxon>Acidobacteriota</taxon>
        <taxon>Terriglobia</taxon>
        <taxon>Terriglobales</taxon>
        <taxon>Acidobacteriaceae</taxon>
        <taxon>Edaphobacter</taxon>
    </lineage>
</organism>
<evidence type="ECO:0000256" key="1">
    <source>
        <dbReference type="SAM" id="MobiDB-lite"/>
    </source>
</evidence>
<proteinExistence type="predicted"/>
<dbReference type="Proteomes" id="UP000292958">
    <property type="component" value="Unassembled WGS sequence"/>
</dbReference>
<feature type="compositionally biased region" description="Pro residues" evidence="1">
    <location>
        <begin position="191"/>
        <end position="202"/>
    </location>
</feature>
<name>A0A4Q7YX92_9BACT</name>
<accession>A0A4Q7YX92</accession>